<evidence type="ECO:0000256" key="1">
    <source>
        <dbReference type="ARBA" id="ARBA00004138"/>
    </source>
</evidence>
<evidence type="ECO:0000256" key="6">
    <source>
        <dbReference type="SAM" id="Coils"/>
    </source>
</evidence>
<dbReference type="PROSITE" id="PS51665">
    <property type="entry name" value="ENKURIN"/>
    <property type="match status" value="1"/>
</dbReference>
<feature type="coiled-coil region" evidence="6">
    <location>
        <begin position="215"/>
        <end position="242"/>
    </location>
</feature>
<dbReference type="AlphaFoldDB" id="A0A5E4N5B4"/>
<dbReference type="GO" id="GO:0005879">
    <property type="term" value="C:axonemal microtubule"/>
    <property type="evidence" value="ECO:0007669"/>
    <property type="project" value="TreeGrafter"/>
</dbReference>
<evidence type="ECO:0000259" key="7">
    <source>
        <dbReference type="PROSITE" id="PS51665"/>
    </source>
</evidence>
<evidence type="ECO:0000313" key="8">
    <source>
        <dbReference type="EMBL" id="VVC36748.1"/>
    </source>
</evidence>
<sequence>MKKCEENIKFIIPKPITPIIKPPRYHSIFTESVKRRFNSIKDCHRTMGYAKVHLDPPSQFLKKNTRKVIRPSVEKVKCDKSLPRIPKQAPPSEPKPKKNIIAQNIIDISRVAPSLSKKQIQDTRDGHVIVVIPNYVGSKNYGKTPNYIIKIHKEKELARKKEEERIRQIKPPLRLVPKEEREALINGLKTNWGELHKEFLLLPVYTDTIQKIKRKNNLDKELRSLEKDIEMLERNVPLYVEN</sequence>
<dbReference type="EMBL" id="CABPRJ010001436">
    <property type="protein sequence ID" value="VVC36748.1"/>
    <property type="molecule type" value="Genomic_DNA"/>
</dbReference>
<evidence type="ECO:0000256" key="3">
    <source>
        <dbReference type="ARBA" id="ARBA00022490"/>
    </source>
</evidence>
<dbReference type="Proteomes" id="UP000325440">
    <property type="component" value="Unassembled WGS sequence"/>
</dbReference>
<evidence type="ECO:0000256" key="4">
    <source>
        <dbReference type="ARBA" id="ARBA00023212"/>
    </source>
</evidence>
<keyword evidence="5" id="KW-0966">Cell projection</keyword>
<gene>
    <name evidence="8" type="ORF">CINCED_3A021542</name>
</gene>
<keyword evidence="4" id="KW-0206">Cytoskeleton</keyword>
<proteinExistence type="predicted"/>
<dbReference type="GO" id="GO:0005516">
    <property type="term" value="F:calmodulin binding"/>
    <property type="evidence" value="ECO:0007669"/>
    <property type="project" value="TreeGrafter"/>
</dbReference>
<name>A0A5E4N5B4_9HEMI</name>
<keyword evidence="9" id="KW-1185">Reference proteome</keyword>
<organism evidence="8 9">
    <name type="scientific">Cinara cedri</name>
    <dbReference type="NCBI Taxonomy" id="506608"/>
    <lineage>
        <taxon>Eukaryota</taxon>
        <taxon>Metazoa</taxon>
        <taxon>Ecdysozoa</taxon>
        <taxon>Arthropoda</taxon>
        <taxon>Hexapoda</taxon>
        <taxon>Insecta</taxon>
        <taxon>Pterygota</taxon>
        <taxon>Neoptera</taxon>
        <taxon>Paraneoptera</taxon>
        <taxon>Hemiptera</taxon>
        <taxon>Sternorrhyncha</taxon>
        <taxon>Aphidomorpha</taxon>
        <taxon>Aphidoidea</taxon>
        <taxon>Aphididae</taxon>
        <taxon>Lachninae</taxon>
        <taxon>Cinara</taxon>
    </lineage>
</organism>
<protein>
    <submittedName>
        <fullName evidence="8">Enkurin domain</fullName>
    </submittedName>
</protein>
<dbReference type="GO" id="GO:0001669">
    <property type="term" value="C:acrosomal vesicle"/>
    <property type="evidence" value="ECO:0007669"/>
    <property type="project" value="TreeGrafter"/>
</dbReference>
<evidence type="ECO:0000256" key="5">
    <source>
        <dbReference type="ARBA" id="ARBA00023273"/>
    </source>
</evidence>
<reference evidence="8 9" key="1">
    <citation type="submission" date="2019-08" db="EMBL/GenBank/DDBJ databases">
        <authorList>
            <person name="Alioto T."/>
            <person name="Alioto T."/>
            <person name="Gomez Garrido J."/>
        </authorList>
    </citation>
    <scope>NUCLEOTIDE SEQUENCE [LARGE SCALE GENOMIC DNA]</scope>
</reference>
<comment type="subcellular location">
    <subcellularLocation>
        <location evidence="1">Cell projection</location>
        <location evidence="1">Cilium</location>
    </subcellularLocation>
    <subcellularLocation>
        <location evidence="2">Cytoplasm</location>
        <location evidence="2">Cytoskeleton</location>
    </subcellularLocation>
</comment>
<dbReference type="PANTHER" id="PTHR21490:SF0">
    <property type="entry name" value="ENKURIN"/>
    <property type="match status" value="1"/>
</dbReference>
<evidence type="ECO:0000256" key="2">
    <source>
        <dbReference type="ARBA" id="ARBA00004245"/>
    </source>
</evidence>
<dbReference type="OrthoDB" id="2123594at2759"/>
<dbReference type="InterPro" id="IPR027012">
    <property type="entry name" value="Enkurin_dom"/>
</dbReference>
<dbReference type="PANTHER" id="PTHR21490">
    <property type="entry name" value="ENKURIN-RELATED"/>
    <property type="match status" value="1"/>
</dbReference>
<feature type="domain" description="Enkurin" evidence="7">
    <location>
        <begin position="148"/>
        <end position="240"/>
    </location>
</feature>
<keyword evidence="6" id="KW-0175">Coiled coil</keyword>
<evidence type="ECO:0000313" key="9">
    <source>
        <dbReference type="Proteomes" id="UP000325440"/>
    </source>
</evidence>
<dbReference type="InterPro" id="IPR052102">
    <property type="entry name" value="Enkurin_domain-protein"/>
</dbReference>
<accession>A0A5E4N5B4</accession>
<dbReference type="Pfam" id="PF13864">
    <property type="entry name" value="Enkurin"/>
    <property type="match status" value="1"/>
</dbReference>
<keyword evidence="3" id="KW-0963">Cytoplasm</keyword>